<comment type="caution">
    <text evidence="1">The sequence shown here is derived from an EMBL/GenBank/DDBJ whole genome shotgun (WGS) entry which is preliminary data.</text>
</comment>
<proteinExistence type="predicted"/>
<evidence type="ECO:0000313" key="2">
    <source>
        <dbReference type="Proteomes" id="UP001062846"/>
    </source>
</evidence>
<keyword evidence="2" id="KW-1185">Reference proteome</keyword>
<organism evidence="1 2">
    <name type="scientific">Rhododendron molle</name>
    <name type="common">Chinese azalea</name>
    <name type="synonym">Azalea mollis</name>
    <dbReference type="NCBI Taxonomy" id="49168"/>
    <lineage>
        <taxon>Eukaryota</taxon>
        <taxon>Viridiplantae</taxon>
        <taxon>Streptophyta</taxon>
        <taxon>Embryophyta</taxon>
        <taxon>Tracheophyta</taxon>
        <taxon>Spermatophyta</taxon>
        <taxon>Magnoliopsida</taxon>
        <taxon>eudicotyledons</taxon>
        <taxon>Gunneridae</taxon>
        <taxon>Pentapetalae</taxon>
        <taxon>asterids</taxon>
        <taxon>Ericales</taxon>
        <taxon>Ericaceae</taxon>
        <taxon>Ericoideae</taxon>
        <taxon>Rhodoreae</taxon>
        <taxon>Rhododendron</taxon>
    </lineage>
</organism>
<evidence type="ECO:0000313" key="1">
    <source>
        <dbReference type="EMBL" id="KAI8538344.1"/>
    </source>
</evidence>
<sequence>MGFPAALQVDQAWAAQVEEEWEAARTDPLDGLSLFMLYYQPEPAGLEEVEYVWDPQPTAAQLAWDQNFHLE</sequence>
<name>A0ACC0MCN8_RHOML</name>
<reference evidence="1" key="1">
    <citation type="submission" date="2022-02" db="EMBL/GenBank/DDBJ databases">
        <title>Plant Genome Project.</title>
        <authorList>
            <person name="Zhang R.-G."/>
        </authorList>
    </citation>
    <scope>NUCLEOTIDE SEQUENCE</scope>
    <source>
        <strain evidence="1">AT1</strain>
    </source>
</reference>
<protein>
    <submittedName>
        <fullName evidence="1">Uncharacterized protein</fullName>
    </submittedName>
</protein>
<dbReference type="Proteomes" id="UP001062846">
    <property type="component" value="Chromosome 9"/>
</dbReference>
<accession>A0ACC0MCN8</accession>
<gene>
    <name evidence="1" type="ORF">RHMOL_Rhmol09G0095500</name>
</gene>
<dbReference type="EMBL" id="CM046396">
    <property type="protein sequence ID" value="KAI8538344.1"/>
    <property type="molecule type" value="Genomic_DNA"/>
</dbReference>